<dbReference type="RefSeq" id="WP_072826530.1">
    <property type="nucleotide sequence ID" value="NZ_LT670849.1"/>
</dbReference>
<evidence type="ECO:0000313" key="6">
    <source>
        <dbReference type="EMBL" id="SHN84697.1"/>
    </source>
</evidence>
<dbReference type="Proteomes" id="UP000184096">
    <property type="component" value="Chromosome I"/>
</dbReference>
<dbReference type="GO" id="GO:0030288">
    <property type="term" value="C:outer membrane-bounded periplasmic space"/>
    <property type="evidence" value="ECO:0007669"/>
    <property type="project" value="InterPro"/>
</dbReference>
<evidence type="ECO:0000256" key="1">
    <source>
        <dbReference type="ARBA" id="ARBA00004196"/>
    </source>
</evidence>
<dbReference type="NCBIfam" id="NF037995">
    <property type="entry name" value="TRAP_S1"/>
    <property type="match status" value="1"/>
</dbReference>
<comment type="subcellular location">
    <subcellularLocation>
        <location evidence="1">Cell envelope</location>
    </subcellularLocation>
</comment>
<dbReference type="PANTHER" id="PTHR33376">
    <property type="match status" value="1"/>
</dbReference>
<evidence type="ECO:0000313" key="7">
    <source>
        <dbReference type="Proteomes" id="UP000184096"/>
    </source>
</evidence>
<dbReference type="OrthoDB" id="9803763at2"/>
<keyword evidence="6" id="KW-0675">Receptor</keyword>
<dbReference type="Pfam" id="PF03480">
    <property type="entry name" value="DctP"/>
    <property type="match status" value="1"/>
</dbReference>
<evidence type="ECO:0000256" key="4">
    <source>
        <dbReference type="ARBA" id="ARBA00022729"/>
    </source>
</evidence>
<feature type="chain" id="PRO_5012748818" evidence="5">
    <location>
        <begin position="31"/>
        <end position="338"/>
    </location>
</feature>
<dbReference type="InterPro" id="IPR006311">
    <property type="entry name" value="TAT_signal"/>
</dbReference>
<dbReference type="GO" id="GO:0055085">
    <property type="term" value="P:transmembrane transport"/>
    <property type="evidence" value="ECO:0007669"/>
    <property type="project" value="InterPro"/>
</dbReference>
<name>A0A1M7UP79_9BRAD</name>
<evidence type="ECO:0000256" key="5">
    <source>
        <dbReference type="SAM" id="SignalP"/>
    </source>
</evidence>
<dbReference type="AlphaFoldDB" id="A0A1M7UP79"/>
<dbReference type="InterPro" id="IPR004682">
    <property type="entry name" value="TRAP_DctP"/>
</dbReference>
<dbReference type="Gene3D" id="3.40.190.170">
    <property type="entry name" value="Bacterial extracellular solute-binding protein, family 7"/>
    <property type="match status" value="1"/>
</dbReference>
<feature type="signal peptide" evidence="5">
    <location>
        <begin position="1"/>
        <end position="30"/>
    </location>
</feature>
<evidence type="ECO:0000256" key="3">
    <source>
        <dbReference type="ARBA" id="ARBA00022448"/>
    </source>
</evidence>
<evidence type="ECO:0000256" key="2">
    <source>
        <dbReference type="ARBA" id="ARBA00009023"/>
    </source>
</evidence>
<dbReference type="CDD" id="cd13603">
    <property type="entry name" value="PBP2_TRAP_Siap_TeaA_like"/>
    <property type="match status" value="1"/>
</dbReference>
<dbReference type="NCBIfam" id="TIGR01409">
    <property type="entry name" value="TAT_signal_seq"/>
    <property type="match status" value="1"/>
</dbReference>
<dbReference type="PANTHER" id="PTHR33376:SF4">
    <property type="entry name" value="SIALIC ACID-BINDING PERIPLASMIC PROTEIN SIAP"/>
    <property type="match status" value="1"/>
</dbReference>
<dbReference type="PROSITE" id="PS51318">
    <property type="entry name" value="TAT"/>
    <property type="match status" value="1"/>
</dbReference>
<organism evidence="6 7">
    <name type="scientific">Bradyrhizobium erythrophlei</name>
    <dbReference type="NCBI Taxonomy" id="1437360"/>
    <lineage>
        <taxon>Bacteria</taxon>
        <taxon>Pseudomonadati</taxon>
        <taxon>Pseudomonadota</taxon>
        <taxon>Alphaproteobacteria</taxon>
        <taxon>Hyphomicrobiales</taxon>
        <taxon>Nitrobacteraceae</taxon>
        <taxon>Bradyrhizobium</taxon>
    </lineage>
</organism>
<proteinExistence type="inferred from homology"/>
<dbReference type="NCBIfam" id="TIGR00787">
    <property type="entry name" value="dctP"/>
    <property type="match status" value="1"/>
</dbReference>
<protein>
    <submittedName>
        <fullName evidence="6">Tripartite ATP-independent transporter solute receptor, DctP family</fullName>
    </submittedName>
</protein>
<comment type="similarity">
    <text evidence="2">Belongs to the bacterial solute-binding protein 7 family.</text>
</comment>
<dbReference type="PIRSF" id="PIRSF006470">
    <property type="entry name" value="DctB"/>
    <property type="match status" value="1"/>
</dbReference>
<sequence>MIITRRTFLKTHAAAVGASYVALAPSLALAAPISFKIGHDQAATHPVHLRLVEAAERIKLQTNGQFLLQVFANSQLGGDTDMLTQTRSGALEMVLMPDIILGTLVPLASINAMGFAFDNEIDVHAAMDGDLGAHIRDRIVGSGLSVMKKFWENGFRQITSSTKPINHPEDLRGFKIRVPVAPLWVSMFKAFGCGPTAMNMNELYSALQTKVVEGQENPFSIIESAKFYEVQKYCSVTNHVWNGFWLLMNSRRWSAVPATVQDIVQEHLNRSAMDLRDDVVKQKDVLRKSLVERGMVFNETYPKPFRDALQAVGFYAEWRRKFGEESWAVLTKYAKAIA</sequence>
<reference evidence="7" key="1">
    <citation type="submission" date="2016-11" db="EMBL/GenBank/DDBJ databases">
        <authorList>
            <person name="Varghese N."/>
            <person name="Submissions S."/>
        </authorList>
    </citation>
    <scope>NUCLEOTIDE SEQUENCE [LARGE SCALE GENOMIC DNA]</scope>
    <source>
        <strain evidence="7">GAS401</strain>
    </source>
</reference>
<keyword evidence="7" id="KW-1185">Reference proteome</keyword>
<gene>
    <name evidence="6" type="ORF">SAMN05444170_6021</name>
</gene>
<dbReference type="InterPro" id="IPR018389">
    <property type="entry name" value="DctP_fam"/>
</dbReference>
<keyword evidence="3" id="KW-0813">Transport</keyword>
<dbReference type="InterPro" id="IPR019546">
    <property type="entry name" value="TAT_signal_bac_arc"/>
</dbReference>
<dbReference type="EMBL" id="LT670849">
    <property type="protein sequence ID" value="SHN84697.1"/>
    <property type="molecule type" value="Genomic_DNA"/>
</dbReference>
<accession>A0A1M7UP79</accession>
<keyword evidence="4 5" id="KW-0732">Signal</keyword>
<dbReference type="InterPro" id="IPR038404">
    <property type="entry name" value="TRAP_DctP_sf"/>
</dbReference>